<dbReference type="KEGG" id="fsl:EJO69_04455"/>
<evidence type="ECO:0000313" key="4">
    <source>
        <dbReference type="Proteomes" id="UP000270021"/>
    </source>
</evidence>
<dbReference type="Pfam" id="PF01636">
    <property type="entry name" value="APH"/>
    <property type="match status" value="1"/>
</dbReference>
<gene>
    <name evidence="3" type="ORF">EJO69_04455</name>
</gene>
<dbReference type="Gene3D" id="3.90.1200.10">
    <property type="match status" value="1"/>
</dbReference>
<evidence type="ECO:0000313" key="3">
    <source>
        <dbReference type="EMBL" id="AZN29640.1"/>
    </source>
</evidence>
<dbReference type="Proteomes" id="UP000270021">
    <property type="component" value="Chromosome"/>
</dbReference>
<sequence>MTQTSLFLAAIAVSALGDVEIVATRPPFESTPDYHVGGVLDSQGRHWVVKYPRHQLAGTALEAEASLAGGLIDAVDRGALPFDVIRPKAFSTVRDGGRAMVYREPYGRSIDLDALTKQGAQSIGRALGALHELDPQIYASAGVPIYDAEGLRRRLQTELEDVALTRMAPSSLLGRWDAWIAEDLLWQIETVPVHADMDEDNVLWANGQVSAISGFGHAHVGDPAEDFVWLANSLDDDLLDVVTESYAMSRGRGGDAHLLERVLLHSEFALARWLLHGTRIESEEIIQEARDMLVELDESIAADPHEMTGPRWQMEEPTSGGSPS</sequence>
<dbReference type="EMBL" id="CP034438">
    <property type="protein sequence ID" value="AZN29640.1"/>
    <property type="molecule type" value="Genomic_DNA"/>
</dbReference>
<keyword evidence="3" id="KW-0808">Transferase</keyword>
<dbReference type="InterPro" id="IPR002575">
    <property type="entry name" value="Aminoglycoside_PTrfase"/>
</dbReference>
<feature type="region of interest" description="Disordered" evidence="1">
    <location>
        <begin position="304"/>
        <end position="324"/>
    </location>
</feature>
<dbReference type="AlphaFoldDB" id="A0A3Q8WUS5"/>
<dbReference type="GO" id="GO:0016740">
    <property type="term" value="F:transferase activity"/>
    <property type="evidence" value="ECO:0007669"/>
    <property type="project" value="UniProtKB-KW"/>
</dbReference>
<evidence type="ECO:0000256" key="1">
    <source>
        <dbReference type="SAM" id="MobiDB-lite"/>
    </source>
</evidence>
<accession>A0A3Q8WUS5</accession>
<dbReference type="SUPFAM" id="SSF56112">
    <property type="entry name" value="Protein kinase-like (PK-like)"/>
    <property type="match status" value="1"/>
</dbReference>
<reference evidence="3 4" key="1">
    <citation type="submission" date="2018-12" db="EMBL/GenBank/DDBJ databases">
        <title>Complete genome sequence of Flaviflexus salsibiostraticola KCTC 33148.</title>
        <authorList>
            <person name="Bae J.-W."/>
        </authorList>
    </citation>
    <scope>NUCLEOTIDE SEQUENCE [LARGE SCALE GENOMIC DNA]</scope>
    <source>
        <strain evidence="3 4">KCTC 33148</strain>
    </source>
</reference>
<dbReference type="InterPro" id="IPR011009">
    <property type="entry name" value="Kinase-like_dom_sf"/>
</dbReference>
<evidence type="ECO:0000259" key="2">
    <source>
        <dbReference type="Pfam" id="PF01636"/>
    </source>
</evidence>
<dbReference type="OrthoDB" id="3239865at2"/>
<dbReference type="RefSeq" id="WP_126039689.1">
    <property type="nucleotide sequence ID" value="NZ_CP034438.1"/>
</dbReference>
<name>A0A3Q8WUS5_9ACTO</name>
<organism evidence="3 4">
    <name type="scientific">Flaviflexus salsibiostraticola</name>
    <dbReference type="NCBI Taxonomy" id="1282737"/>
    <lineage>
        <taxon>Bacteria</taxon>
        <taxon>Bacillati</taxon>
        <taxon>Actinomycetota</taxon>
        <taxon>Actinomycetes</taxon>
        <taxon>Actinomycetales</taxon>
        <taxon>Actinomycetaceae</taxon>
        <taxon>Flaviflexus</taxon>
    </lineage>
</organism>
<feature type="domain" description="Aminoglycoside phosphotransferase" evidence="2">
    <location>
        <begin position="41"/>
        <end position="247"/>
    </location>
</feature>
<protein>
    <submittedName>
        <fullName evidence="3">Phosphotransferase</fullName>
    </submittedName>
</protein>
<proteinExistence type="predicted"/>
<keyword evidence="4" id="KW-1185">Reference proteome</keyword>